<accession>A0A6C0E6U3</accession>
<proteinExistence type="predicted"/>
<protein>
    <submittedName>
        <fullName evidence="1">Uncharacterized protein</fullName>
    </submittedName>
</protein>
<dbReference type="EMBL" id="MN739749">
    <property type="protein sequence ID" value="QHT24784.1"/>
    <property type="molecule type" value="Genomic_DNA"/>
</dbReference>
<evidence type="ECO:0000313" key="1">
    <source>
        <dbReference type="EMBL" id="QHT24784.1"/>
    </source>
</evidence>
<organism evidence="1">
    <name type="scientific">viral metagenome</name>
    <dbReference type="NCBI Taxonomy" id="1070528"/>
    <lineage>
        <taxon>unclassified sequences</taxon>
        <taxon>metagenomes</taxon>
        <taxon>organismal metagenomes</taxon>
    </lineage>
</organism>
<dbReference type="AlphaFoldDB" id="A0A6C0E6U3"/>
<reference evidence="1" key="1">
    <citation type="journal article" date="2020" name="Nature">
        <title>Giant virus diversity and host interactions through global metagenomics.</title>
        <authorList>
            <person name="Schulz F."/>
            <person name="Roux S."/>
            <person name="Paez-Espino D."/>
            <person name="Jungbluth S."/>
            <person name="Walsh D.A."/>
            <person name="Denef V.J."/>
            <person name="McMahon K.D."/>
            <person name="Konstantinidis K.T."/>
            <person name="Eloe-Fadrosh E.A."/>
            <person name="Kyrpides N.C."/>
            <person name="Woyke T."/>
        </authorList>
    </citation>
    <scope>NUCLEOTIDE SEQUENCE</scope>
    <source>
        <strain evidence="1">GVMAG-M-3300023179-150</strain>
    </source>
</reference>
<name>A0A6C0E6U3_9ZZZZ</name>
<sequence length="356" mass="41467">MSLIIGKTKIHNKNYDYPKSQSRSWSIVAKGDTYDIPQFSIVCAKFTDIITITLQNDDASIFIYIINKLDEISELDDNPKKLHFMKIIADINKDNLRNKHSSYNDPEGLLLIMYLNPKIIDTYFDYLKSNPKVNPFRIHSVVATYFISYITDDMINPITKLLQMKHYNILYIMRNIYIKMNKGSDFKKILIHSIIRLLFGEEVGSSIFSVSVLKEHACYATACVIGKHFNNLLSNDAEMSYSDFVDAFESHFGQYDVETFNLIKNAMSNQLLYMGSLSFPEKQKNHELLIKLNVLVNNLQCKVNDNISEQEKLKIRVDQYGKCKLYFKYNVATTLDTFNQRLTKLINQYDKYLNDF</sequence>